<evidence type="ECO:0000256" key="2">
    <source>
        <dbReference type="SAM" id="SignalP"/>
    </source>
</evidence>
<evidence type="ECO:0000313" key="5">
    <source>
        <dbReference type="Proteomes" id="UP000294739"/>
    </source>
</evidence>
<gene>
    <name evidence="4" type="ORF">E1269_01875</name>
</gene>
<evidence type="ECO:0000259" key="3">
    <source>
        <dbReference type="Pfam" id="PF00496"/>
    </source>
</evidence>
<dbReference type="PROSITE" id="PS51318">
    <property type="entry name" value="TAT"/>
    <property type="match status" value="1"/>
</dbReference>
<feature type="region of interest" description="Disordered" evidence="1">
    <location>
        <begin position="33"/>
        <end position="56"/>
    </location>
</feature>
<dbReference type="PANTHER" id="PTHR30290">
    <property type="entry name" value="PERIPLASMIC BINDING COMPONENT OF ABC TRANSPORTER"/>
    <property type="match status" value="1"/>
</dbReference>
<evidence type="ECO:0000256" key="1">
    <source>
        <dbReference type="SAM" id="MobiDB-lite"/>
    </source>
</evidence>
<dbReference type="Proteomes" id="UP000294739">
    <property type="component" value="Unassembled WGS sequence"/>
</dbReference>
<feature type="domain" description="Solute-binding protein family 5" evidence="3">
    <location>
        <begin position="124"/>
        <end position="550"/>
    </location>
</feature>
<dbReference type="Gene3D" id="3.40.190.10">
    <property type="entry name" value="Periplasmic binding protein-like II"/>
    <property type="match status" value="1"/>
</dbReference>
<dbReference type="GO" id="GO:0015833">
    <property type="term" value="P:peptide transport"/>
    <property type="evidence" value="ECO:0007669"/>
    <property type="project" value="TreeGrafter"/>
</dbReference>
<dbReference type="Gene3D" id="3.10.105.10">
    <property type="entry name" value="Dipeptide-binding Protein, Domain 3"/>
    <property type="match status" value="1"/>
</dbReference>
<keyword evidence="2" id="KW-0732">Signal</keyword>
<name>A0A4R5DNY9_9ACTN</name>
<feature type="chain" id="PRO_5038533566" evidence="2">
    <location>
        <begin position="35"/>
        <end position="665"/>
    </location>
</feature>
<dbReference type="InterPro" id="IPR000914">
    <property type="entry name" value="SBP_5_dom"/>
</dbReference>
<dbReference type="AlphaFoldDB" id="A0A4R5DNY9"/>
<reference evidence="4 5" key="1">
    <citation type="submission" date="2019-03" db="EMBL/GenBank/DDBJ databases">
        <title>Draft genome sequences of novel Actinobacteria.</title>
        <authorList>
            <person name="Sahin N."/>
            <person name="Ay H."/>
            <person name="Saygin H."/>
        </authorList>
    </citation>
    <scope>NUCLEOTIDE SEQUENCE [LARGE SCALE GENOMIC DNA]</scope>
    <source>
        <strain evidence="4 5">5K138</strain>
    </source>
</reference>
<dbReference type="PANTHER" id="PTHR30290:SF62">
    <property type="entry name" value="OLIGOPEPTIDE ABC TRANSPORTER, PERIPLASMIC OLIGOPEPTIDE-BINDING PROTEIN"/>
    <property type="match status" value="1"/>
</dbReference>
<dbReference type="PROSITE" id="PS51257">
    <property type="entry name" value="PROKAR_LIPOPROTEIN"/>
    <property type="match status" value="1"/>
</dbReference>
<feature type="signal peptide" evidence="2">
    <location>
        <begin position="1"/>
        <end position="34"/>
    </location>
</feature>
<dbReference type="InterPro" id="IPR006311">
    <property type="entry name" value="TAT_signal"/>
</dbReference>
<dbReference type="EMBL" id="SMKZ01000001">
    <property type="protein sequence ID" value="TDE16056.1"/>
    <property type="molecule type" value="Genomic_DNA"/>
</dbReference>
<protein>
    <submittedName>
        <fullName evidence="4">ABC transporter substrate-binding protein</fullName>
    </submittedName>
</protein>
<dbReference type="SUPFAM" id="SSF53850">
    <property type="entry name" value="Periplasmic binding protein-like II"/>
    <property type="match status" value="1"/>
</dbReference>
<evidence type="ECO:0000313" key="4">
    <source>
        <dbReference type="EMBL" id="TDE16056.1"/>
    </source>
</evidence>
<dbReference type="InterPro" id="IPR039424">
    <property type="entry name" value="SBP_5"/>
</dbReference>
<proteinExistence type="predicted"/>
<dbReference type="Pfam" id="PF00496">
    <property type="entry name" value="SBP_bac_5"/>
    <property type="match status" value="1"/>
</dbReference>
<dbReference type="GO" id="GO:1904680">
    <property type="term" value="F:peptide transmembrane transporter activity"/>
    <property type="evidence" value="ECO:0007669"/>
    <property type="project" value="TreeGrafter"/>
</dbReference>
<dbReference type="OrthoDB" id="3713816at2"/>
<comment type="caution">
    <text evidence="4">The sequence shown here is derived from an EMBL/GenBank/DDBJ whole genome shotgun (WGS) entry which is preliminary data.</text>
</comment>
<dbReference type="CDD" id="cd08500">
    <property type="entry name" value="PBP2_NikA_DppA_OppA_like_4"/>
    <property type="match status" value="1"/>
</dbReference>
<organism evidence="4 5">
    <name type="scientific">Jiangella asiatica</name>
    <dbReference type="NCBI Taxonomy" id="2530372"/>
    <lineage>
        <taxon>Bacteria</taxon>
        <taxon>Bacillati</taxon>
        <taxon>Actinomycetota</taxon>
        <taxon>Actinomycetes</taxon>
        <taxon>Jiangellales</taxon>
        <taxon>Jiangellaceae</taxon>
        <taxon>Jiangella</taxon>
    </lineage>
</organism>
<sequence length="665" mass="74250">MTRGPWLGPRYTRRHVLQLGGAAALLTMAGSACSGGSGDDDAPAGGGAEKGPEAPSLAERVAAGELPPVEERLPANPLVVEPVDSIGTYGGDWKTALLGPGDVAWLARTGGYELLMHWSIDFTEPVLNIAESVEQEDGGRAYTIGLRQGMKWSDGTPFTADDIVFAYTDVIANEQLLGVPRWLTTVSGQPATIEKVDEVTVRFTFAEPQGLFMHNLCMPDEGGLLTSYPRHYLEQFHQTYNPDVASLVAAEGKADWVELFSSKVGFSILLDAGFWQNPELPRLGAWTVTTPLGTGEQVVLERNPYYFKTDPDGSQLPYLDRVVYNVVSDEELMLLQATNGELDMHMRHINSLTNKPVLANSREDGDYDFFDIVDGKMNQAVMALNLVHQDPVLREVFQNKDFRIGLSHAIDRQEMIDAVFQQQGEPWQVAPREESDFYDEEFAKQYTEYDVDLANEHLDRAGYSQRDGDGYRLRPDGNRISFALDVATPSLFPFHPDATELVVGYWQEVGIDVRMNPMDRSLFIERREANIHDAAVWVGDGGLLDGLLDPRYYFPSHTGSNWGVPWANWYNNAGDPREEPLPRIQEQMDLFDQLRATADDDARIEIFRQILAISKEEFWLIGTVLPMGGYGIVKNSFRNVYEPMPVSAVYPEPGPSRPEQYFHAS</sequence>
<keyword evidence="5" id="KW-1185">Reference proteome</keyword>
<accession>A0A4R5DNY9</accession>
<dbReference type="InParanoid" id="A0A4R5DNY9"/>